<reference evidence="7 8" key="1">
    <citation type="journal article" date="2011" name="Proc. Natl. Acad. Sci. U.S.A.">
        <title>Niche of harmful alga Aureococcus anophagefferens revealed through ecogenomics.</title>
        <authorList>
            <person name="Gobler C.J."/>
            <person name="Berry D.L."/>
            <person name="Dyhrman S.T."/>
            <person name="Wilhelm S.W."/>
            <person name="Salamov A."/>
            <person name="Lobanov A.V."/>
            <person name="Zhang Y."/>
            <person name="Collier J.L."/>
            <person name="Wurch L.L."/>
            <person name="Kustka A.B."/>
            <person name="Dill B.D."/>
            <person name="Shah M."/>
            <person name="VerBerkmoes N.C."/>
            <person name="Kuo A."/>
            <person name="Terry A."/>
            <person name="Pangilinan J."/>
            <person name="Lindquist E.A."/>
            <person name="Lucas S."/>
            <person name="Paulsen I.T."/>
            <person name="Hattenrath-Lehmann T.K."/>
            <person name="Talmage S.C."/>
            <person name="Walker E.A."/>
            <person name="Koch F."/>
            <person name="Burson A.M."/>
            <person name="Marcoval M.A."/>
            <person name="Tang Y.Z."/>
            <person name="Lecleir G.R."/>
            <person name="Coyne K.J."/>
            <person name="Berg G.M."/>
            <person name="Bertrand E.M."/>
            <person name="Saito M.A."/>
            <person name="Gladyshev V.N."/>
            <person name="Grigoriev I.V."/>
        </authorList>
    </citation>
    <scope>NUCLEOTIDE SEQUENCE [LARGE SCALE GENOMIC DNA]</scope>
    <source>
        <strain evidence="8">CCMP 1984</strain>
    </source>
</reference>
<sequence length="425" mass="45116">MAANVAADDGPYRTVKATNRKSGKVTSFRVRRDATMDEISRMYAKHMGLGPAEKVGAPVEPAAAPAEPAIAAPAEPEVASSARAPPATRDFSAVKDALSTPPRRQTPPRREPSASPAAATPPRHDPETLRASSTRHLINATPVSTASAAGAASPAFGDVVEPTVEVHCDGGAGEVTLYKRGFRQGVSLDHAPKFTPSRPINSLSAAIPHPMARVGTLLAGRVDELEREVAALSAGGGGGSGASSQETRDALRNASLEVARQGEAVDALRSRLDEDEKEEKKDVAQLQQKQSSEAATFQGYADKAAGDAEARLDAKIDALEQSLGEYREATGAKLDDERDLIYHWIAGTFTLLCCLIAAAGAFSHSRAFAFPEVQRKILALLWMPPIYGLCCWLSLLYPLAAPGLSMVRDGYEAYTIWVFVSFLVS</sequence>
<organism evidence="8">
    <name type="scientific">Aureococcus anophagefferens</name>
    <name type="common">Harmful bloom alga</name>
    <dbReference type="NCBI Taxonomy" id="44056"/>
    <lineage>
        <taxon>Eukaryota</taxon>
        <taxon>Sar</taxon>
        <taxon>Stramenopiles</taxon>
        <taxon>Ochrophyta</taxon>
        <taxon>Pelagophyceae</taxon>
        <taxon>Pelagomonadales</taxon>
        <taxon>Pelagomonadaceae</taxon>
        <taxon>Aureococcus</taxon>
    </lineage>
</organism>
<protein>
    <submittedName>
        <fullName evidence="7">Uncharacterized protein</fullName>
    </submittedName>
</protein>
<dbReference type="InterPro" id="IPR005178">
    <property type="entry name" value="Ostalpha/TMEM184C"/>
</dbReference>
<evidence type="ECO:0000313" key="7">
    <source>
        <dbReference type="EMBL" id="EGB02684.1"/>
    </source>
</evidence>
<feature type="transmembrane region" description="Helical" evidence="6">
    <location>
        <begin position="341"/>
        <end position="365"/>
    </location>
</feature>
<feature type="non-terminal residue" evidence="7">
    <location>
        <position position="425"/>
    </location>
</feature>
<accession>F0YQC5</accession>
<dbReference type="RefSeq" id="XP_009042617.1">
    <property type="nucleotide sequence ID" value="XM_009044369.1"/>
</dbReference>
<evidence type="ECO:0000256" key="2">
    <source>
        <dbReference type="ARBA" id="ARBA00022692"/>
    </source>
</evidence>
<dbReference type="InParanoid" id="F0YQC5"/>
<dbReference type="GO" id="GO:0016020">
    <property type="term" value="C:membrane"/>
    <property type="evidence" value="ECO:0007669"/>
    <property type="project" value="UniProtKB-SubCell"/>
</dbReference>
<feature type="region of interest" description="Disordered" evidence="5">
    <location>
        <begin position="271"/>
        <end position="290"/>
    </location>
</feature>
<dbReference type="PANTHER" id="PTHR23423">
    <property type="entry name" value="ORGANIC SOLUTE TRANSPORTER-RELATED"/>
    <property type="match status" value="1"/>
</dbReference>
<evidence type="ECO:0000313" key="8">
    <source>
        <dbReference type="Proteomes" id="UP000002729"/>
    </source>
</evidence>
<dbReference type="AlphaFoldDB" id="F0YQC5"/>
<dbReference type="OrthoDB" id="5348404at2759"/>
<keyword evidence="4 6" id="KW-0472">Membrane</keyword>
<keyword evidence="2 6" id="KW-0812">Transmembrane</keyword>
<keyword evidence="3 6" id="KW-1133">Transmembrane helix</keyword>
<dbReference type="GeneID" id="20226936"/>
<dbReference type="Proteomes" id="UP000002729">
    <property type="component" value="Unassembled WGS sequence"/>
</dbReference>
<dbReference type="KEGG" id="aaf:AURANDRAFT_68659"/>
<keyword evidence="8" id="KW-1185">Reference proteome</keyword>
<comment type="subcellular location">
    <subcellularLocation>
        <location evidence="1">Membrane</location>
        <topology evidence="1">Multi-pass membrane protein</topology>
    </subcellularLocation>
</comment>
<proteinExistence type="predicted"/>
<dbReference type="eggNOG" id="KOG2641">
    <property type="taxonomic scope" value="Eukaryota"/>
</dbReference>
<evidence type="ECO:0000256" key="5">
    <source>
        <dbReference type="SAM" id="MobiDB-lite"/>
    </source>
</evidence>
<evidence type="ECO:0000256" key="3">
    <source>
        <dbReference type="ARBA" id="ARBA00022989"/>
    </source>
</evidence>
<evidence type="ECO:0000256" key="6">
    <source>
        <dbReference type="SAM" id="Phobius"/>
    </source>
</evidence>
<name>F0YQC5_AURAN</name>
<feature type="compositionally biased region" description="Basic and acidic residues" evidence="5">
    <location>
        <begin position="271"/>
        <end position="283"/>
    </location>
</feature>
<feature type="transmembrane region" description="Helical" evidence="6">
    <location>
        <begin position="377"/>
        <end position="400"/>
    </location>
</feature>
<feature type="compositionally biased region" description="Low complexity" evidence="5">
    <location>
        <begin position="56"/>
        <end position="87"/>
    </location>
</feature>
<gene>
    <name evidence="7" type="ORF">AURANDRAFT_68659</name>
</gene>
<dbReference type="EMBL" id="GL833369">
    <property type="protein sequence ID" value="EGB02684.1"/>
    <property type="molecule type" value="Genomic_DNA"/>
</dbReference>
<evidence type="ECO:0000256" key="4">
    <source>
        <dbReference type="ARBA" id="ARBA00023136"/>
    </source>
</evidence>
<feature type="region of interest" description="Disordered" evidence="5">
    <location>
        <begin position="56"/>
        <end position="130"/>
    </location>
</feature>
<dbReference type="Pfam" id="PF03619">
    <property type="entry name" value="Solute_trans_a"/>
    <property type="match status" value="1"/>
</dbReference>
<evidence type="ECO:0000256" key="1">
    <source>
        <dbReference type="ARBA" id="ARBA00004141"/>
    </source>
</evidence>